<protein>
    <submittedName>
        <fullName evidence="2">Uncharacterized protein</fullName>
    </submittedName>
</protein>
<comment type="caution">
    <text evidence="2">The sequence shown here is derived from an EMBL/GenBank/DDBJ whole genome shotgun (WGS) entry which is preliminary data.</text>
</comment>
<organism evidence="2 3">
    <name type="scientific">Hominibacterium faecale</name>
    <dbReference type="NCBI Taxonomy" id="2839743"/>
    <lineage>
        <taxon>Bacteria</taxon>
        <taxon>Bacillati</taxon>
        <taxon>Bacillota</taxon>
        <taxon>Clostridia</taxon>
        <taxon>Peptostreptococcales</taxon>
        <taxon>Anaerovoracaceae</taxon>
        <taxon>Hominibacterium</taxon>
    </lineage>
</organism>
<dbReference type="EMBL" id="JAOSHN010000002">
    <property type="protein sequence ID" value="MCU7377658.1"/>
    <property type="molecule type" value="Genomic_DNA"/>
</dbReference>
<dbReference type="RefSeq" id="WP_269478108.1">
    <property type="nucleotide sequence ID" value="NZ_JAJAGH010000014.1"/>
</dbReference>
<evidence type="ECO:0000313" key="2">
    <source>
        <dbReference type="EMBL" id="MCU7379205.1"/>
    </source>
</evidence>
<gene>
    <name evidence="1" type="ORF">OBO34_04720</name>
    <name evidence="2" type="ORF">OBO34_12700</name>
</gene>
<dbReference type="EMBL" id="JAOSHN010000005">
    <property type="protein sequence ID" value="MCU7379205.1"/>
    <property type="molecule type" value="Genomic_DNA"/>
</dbReference>
<name>A0A9J6QT12_9FIRM</name>
<evidence type="ECO:0000313" key="3">
    <source>
        <dbReference type="Proteomes" id="UP001065549"/>
    </source>
</evidence>
<dbReference type="AlphaFoldDB" id="A0A9J6QT12"/>
<accession>A0A9J6QT12</accession>
<dbReference type="Proteomes" id="UP001065549">
    <property type="component" value="Unassembled WGS sequence"/>
</dbReference>
<sequence length="40" mass="4645">MSADNLSFMGSIFDEKTLEKIDLIRTAIDEIHMLEELLYV</sequence>
<evidence type="ECO:0000313" key="1">
    <source>
        <dbReference type="EMBL" id="MCU7377658.1"/>
    </source>
</evidence>
<keyword evidence="3" id="KW-1185">Reference proteome</keyword>
<reference evidence="2" key="1">
    <citation type="submission" date="2022-09" db="EMBL/GenBank/DDBJ databases">
        <title>Culturomic study of gut microbiota in children with autism spectrum disorder.</title>
        <authorList>
            <person name="Efimov B.A."/>
            <person name="Chaplin A.V."/>
            <person name="Sokolova S.R."/>
            <person name="Pikina A.P."/>
            <person name="Korzhanova M."/>
            <person name="Belova V."/>
            <person name="Korostin D."/>
        </authorList>
    </citation>
    <scope>NUCLEOTIDE SEQUENCE</scope>
    <source>
        <strain evidence="2">ASD5510</strain>
    </source>
</reference>
<proteinExistence type="predicted"/>